<dbReference type="InterPro" id="IPR012341">
    <property type="entry name" value="6hp_glycosidase-like_sf"/>
</dbReference>
<evidence type="ECO:0000313" key="5">
    <source>
        <dbReference type="Proteomes" id="UP000308549"/>
    </source>
</evidence>
<gene>
    <name evidence="4" type="ORF">B0A50_01519</name>
</gene>
<dbReference type="EMBL" id="NAJL01000005">
    <property type="protein sequence ID" value="TKA32413.1"/>
    <property type="molecule type" value="Genomic_DNA"/>
</dbReference>
<evidence type="ECO:0000259" key="3">
    <source>
        <dbReference type="Pfam" id="PF22422"/>
    </source>
</evidence>
<comment type="caution">
    <text evidence="4">The sequence shown here is derived from an EMBL/GenBank/DDBJ whole genome shotgun (WGS) entry which is preliminary data.</text>
</comment>
<dbReference type="Gene3D" id="2.60.120.260">
    <property type="entry name" value="Galactose-binding domain-like"/>
    <property type="match status" value="1"/>
</dbReference>
<keyword evidence="1" id="KW-0732">Signal</keyword>
<feature type="signal peptide" evidence="1">
    <location>
        <begin position="1"/>
        <end position="19"/>
    </location>
</feature>
<feature type="domain" description="Glycoside hydrolase family 65 C-terminal" evidence="2">
    <location>
        <begin position="471"/>
        <end position="516"/>
    </location>
</feature>
<name>A0A4U0UAJ2_9PEZI</name>
<evidence type="ECO:0000256" key="1">
    <source>
        <dbReference type="SAM" id="SignalP"/>
    </source>
</evidence>
<dbReference type="Pfam" id="PF03633">
    <property type="entry name" value="Glyco_hydro_65C"/>
    <property type="match status" value="1"/>
</dbReference>
<feature type="domain" description="Mannosylglycerate hydrolase MGH1-like glycoside hydrolase" evidence="3">
    <location>
        <begin position="107"/>
        <end position="453"/>
    </location>
</feature>
<feature type="chain" id="PRO_5020818077" description="Alpha,alpha-trehalase" evidence="1">
    <location>
        <begin position="20"/>
        <end position="858"/>
    </location>
</feature>
<dbReference type="InterPro" id="IPR005194">
    <property type="entry name" value="Glyco_hydro_65_C"/>
</dbReference>
<evidence type="ECO:0008006" key="6">
    <source>
        <dbReference type="Google" id="ProtNLM"/>
    </source>
</evidence>
<evidence type="ECO:0000313" key="4">
    <source>
        <dbReference type="EMBL" id="TKA32413.1"/>
    </source>
</evidence>
<dbReference type="Gene3D" id="1.50.10.10">
    <property type="match status" value="1"/>
</dbReference>
<accession>A0A4U0UAJ2</accession>
<dbReference type="GO" id="GO:0005975">
    <property type="term" value="P:carbohydrate metabolic process"/>
    <property type="evidence" value="ECO:0007669"/>
    <property type="project" value="InterPro"/>
</dbReference>
<reference evidence="4 5" key="1">
    <citation type="submission" date="2017-03" db="EMBL/GenBank/DDBJ databases">
        <title>Genomes of endolithic fungi from Antarctica.</title>
        <authorList>
            <person name="Coleine C."/>
            <person name="Masonjones S."/>
            <person name="Stajich J.E."/>
        </authorList>
    </citation>
    <scope>NUCLEOTIDE SEQUENCE [LARGE SCALE GENOMIC DNA]</scope>
    <source>
        <strain evidence="4 5">CCFEE 6315</strain>
    </source>
</reference>
<protein>
    <recommendedName>
        <fullName evidence="6">Alpha,alpha-trehalase</fullName>
    </recommendedName>
</protein>
<evidence type="ECO:0000259" key="2">
    <source>
        <dbReference type="Pfam" id="PF03633"/>
    </source>
</evidence>
<sequence>MRYLAAATAALFAAPITLAATSRPYQPADSYLQPTNFLKHSSYLIGLDDPQWYLDNIPFIDVPDEILQDVYYYRTSVIKRHLKWAHEGHGWVVTEFIHPVSWASKFQTIPDSAPHHVIELRWLRDLNFVKNLIEQYTRGGVEKVSGITYTHYMHRAILEHAEVTGDVAFLVAQLEGMIDMYYLWNATVDNTTGLYHRIPLSDAQEYSLPGYLVGGPGGEAMQEWNDFGLSAAQGGGNDYDLIWLGPETYRPNFNAYMVAGAKAISSVAKLAGKASLAENWSAYADALYGRMEDMLYSEELNFWIDVVEGSNLRCEGREVIGYFPYRFDVGTNETQVRGLEAGLTPEHFLTEFGPTTLEQDNPYYTALKNSTNCCVWNGQSWPFSTSIYLGTLARIAREGLSEVITPAFFQQEMGKYVRTNYKDGVPYTAESHFPTLNRWSGDTTNHSEHYLHSTYLDNVFTNLFGIIPAFGDEFVMKPLVPSNWSYFAIENLPYHGSLLTIIWDQDGTHYSNASAGLTLYSNATLFHHQPHLTPINITLPFSTAAAAHTLASVPQPQNILANPNVPWGSLPNVSTPWCLNPDGDECLYPGWKLNDGLLWYDTTPDNRWTNNQSEVPYASIDIHLARPREVSSFSLAVFSDVERGGVAACPEGLRIEDAVTNETLAFQKPWVDCVPNALNTVFFTAPHADPNATTPSNKASQAYTHRASHLRLTISDKLGYTTALTELQIWTPDLTLGPRYEAEDGLLGTFIGGFQGRAAGINGSCVSDGVLLRPGGWLEIAGVRTGREGDGGHTALKVLGEGVEVVVQLNWAKNYTVGLGDERGVVVEMLAGRNVVTVFGPEAGGEVFVDAVVVGERG</sequence>
<dbReference type="InterPro" id="IPR054491">
    <property type="entry name" value="MGH1-like_GH"/>
</dbReference>
<proteinExistence type="predicted"/>
<dbReference type="InterPro" id="IPR008928">
    <property type="entry name" value="6-hairpin_glycosidase_sf"/>
</dbReference>
<dbReference type="OrthoDB" id="5382128at2759"/>
<dbReference type="Pfam" id="PF22422">
    <property type="entry name" value="MGH1-like_GH"/>
    <property type="match status" value="1"/>
</dbReference>
<dbReference type="AlphaFoldDB" id="A0A4U0UAJ2"/>
<dbReference type="SUPFAM" id="SSF48208">
    <property type="entry name" value="Six-hairpin glycosidases"/>
    <property type="match status" value="1"/>
</dbReference>
<keyword evidence="5" id="KW-1185">Reference proteome</keyword>
<dbReference type="Proteomes" id="UP000308549">
    <property type="component" value="Unassembled WGS sequence"/>
</dbReference>
<organism evidence="4 5">
    <name type="scientific">Salinomyces thailandicus</name>
    <dbReference type="NCBI Taxonomy" id="706561"/>
    <lineage>
        <taxon>Eukaryota</taxon>
        <taxon>Fungi</taxon>
        <taxon>Dikarya</taxon>
        <taxon>Ascomycota</taxon>
        <taxon>Pezizomycotina</taxon>
        <taxon>Dothideomycetes</taxon>
        <taxon>Dothideomycetidae</taxon>
        <taxon>Mycosphaerellales</taxon>
        <taxon>Teratosphaeriaceae</taxon>
        <taxon>Salinomyces</taxon>
    </lineage>
</organism>
<dbReference type="GO" id="GO:0003824">
    <property type="term" value="F:catalytic activity"/>
    <property type="evidence" value="ECO:0007669"/>
    <property type="project" value="UniProtKB-ARBA"/>
</dbReference>